<evidence type="ECO:0000313" key="3">
    <source>
        <dbReference type="Proteomes" id="UP001321582"/>
    </source>
</evidence>
<keyword evidence="1" id="KW-1133">Transmembrane helix</keyword>
<feature type="transmembrane region" description="Helical" evidence="1">
    <location>
        <begin position="6"/>
        <end position="23"/>
    </location>
</feature>
<dbReference type="PANTHER" id="PTHR43801">
    <property type="entry name" value="NUCLEOTIDE-BINDING PROTEIN-RELATED"/>
    <property type="match status" value="1"/>
</dbReference>
<organism evidence="2 3">
    <name type="scientific">Haliovirga abyssi</name>
    <dbReference type="NCBI Taxonomy" id="2996794"/>
    <lineage>
        <taxon>Bacteria</taxon>
        <taxon>Fusobacteriati</taxon>
        <taxon>Fusobacteriota</taxon>
        <taxon>Fusobacteriia</taxon>
        <taxon>Fusobacteriales</taxon>
        <taxon>Haliovirgaceae</taxon>
        <taxon>Haliovirga</taxon>
    </lineage>
</organism>
<dbReference type="PIRSF" id="PIRSF006594">
    <property type="entry name" value="UCP006594"/>
    <property type="match status" value="1"/>
</dbReference>
<dbReference type="AlphaFoldDB" id="A0AAU9DHG6"/>
<name>A0AAU9DHG6_9FUSO</name>
<dbReference type="Pfam" id="PF01976">
    <property type="entry name" value="DUF116"/>
    <property type="match status" value="1"/>
</dbReference>
<accession>A0AAU9DHG6</accession>
<evidence type="ECO:0000256" key="1">
    <source>
        <dbReference type="SAM" id="Phobius"/>
    </source>
</evidence>
<dbReference type="KEGG" id="haby:HLVA_15460"/>
<dbReference type="InterPro" id="IPR002829">
    <property type="entry name" value="DUF116"/>
</dbReference>
<dbReference type="PANTHER" id="PTHR43801:SF1">
    <property type="entry name" value="POLYPRENYL SYNTHETASE"/>
    <property type="match status" value="1"/>
</dbReference>
<keyword evidence="1" id="KW-0812">Transmembrane</keyword>
<proteinExistence type="predicted"/>
<dbReference type="Proteomes" id="UP001321582">
    <property type="component" value="Chromosome"/>
</dbReference>
<dbReference type="RefSeq" id="WP_307903824.1">
    <property type="nucleotide sequence ID" value="NZ_AP027059.1"/>
</dbReference>
<keyword evidence="3" id="KW-1185">Reference proteome</keyword>
<sequence length="179" mass="20733">MKLIYYRIVSTLWIFLILIFRKIKDDDYNNSLLAKKFMKFNNKFAINRLKKKKIPTEKIAILLPHCLQDDNCLFKITSDISNCKKCGKCKIGEIVKLKEKYDIKVKVATGGTLARLFIKKTRPKFIIAVACERDLITGIYDSFPLNVYGIFNERINGPCYNTNVNVNEIEEVLKKVSRG</sequence>
<protein>
    <submittedName>
        <fullName evidence="2">Nucleotide-binding protein</fullName>
    </submittedName>
</protein>
<reference evidence="2 3" key="1">
    <citation type="submission" date="2022-11" db="EMBL/GenBank/DDBJ databases">
        <title>Haliovirga abyssi gen. nov., sp. nov., a mesophilic fermentative bacterium isolated from the Iheya North hydrothermal field and the proposal of Haliovirgaceae fam. nov.</title>
        <authorList>
            <person name="Miyazaki U."/>
            <person name="Tame A."/>
            <person name="Miyazaki J."/>
            <person name="Takai K."/>
            <person name="Sawayama S."/>
            <person name="Kitajima M."/>
            <person name="Okamoto A."/>
            <person name="Nakagawa S."/>
        </authorList>
    </citation>
    <scope>NUCLEOTIDE SEQUENCE [LARGE SCALE GENOMIC DNA]</scope>
    <source>
        <strain evidence="2 3">IC12</strain>
    </source>
</reference>
<dbReference type="EMBL" id="AP027059">
    <property type="protein sequence ID" value="BDU50977.1"/>
    <property type="molecule type" value="Genomic_DNA"/>
</dbReference>
<keyword evidence="1" id="KW-0472">Membrane</keyword>
<evidence type="ECO:0000313" key="2">
    <source>
        <dbReference type="EMBL" id="BDU50977.1"/>
    </source>
</evidence>
<gene>
    <name evidence="2" type="ORF">HLVA_15460</name>
</gene>